<sequence>MINIYVLIVFFVLCVLFINNRIQKKDDSGVIALIQKPYLDLERPQSTTISQKLSDIIDYIPKQINGIMDNKPVTIIRNKGTYVNKKKPFDSKLRRDYISPNPIDNTEYRFIGENPKYAWTEEQVSHHPSHYKSNFGDELTQSGKFFDEKKTFTDITMPSAETHLPDRCSLNENKEVSCSFNNKLQNIPPKLIQDKDNQVIQSIGKGILSGNVERINNNSYQVWNYEDEDDSEIVGASSSSDYLSLDSIQTNYSI</sequence>
<name>A0A6C0KYX1_9ZZZZ</name>
<evidence type="ECO:0000313" key="1">
    <source>
        <dbReference type="EMBL" id="QHU23182.1"/>
    </source>
</evidence>
<reference evidence="1" key="1">
    <citation type="journal article" date="2020" name="Nature">
        <title>Giant virus diversity and host interactions through global metagenomics.</title>
        <authorList>
            <person name="Schulz F."/>
            <person name="Roux S."/>
            <person name="Paez-Espino D."/>
            <person name="Jungbluth S."/>
            <person name="Walsh D.A."/>
            <person name="Denef V.J."/>
            <person name="McMahon K.D."/>
            <person name="Konstantinidis K.T."/>
            <person name="Eloe-Fadrosh E.A."/>
            <person name="Kyrpides N.C."/>
            <person name="Woyke T."/>
        </authorList>
    </citation>
    <scope>NUCLEOTIDE SEQUENCE</scope>
    <source>
        <strain evidence="1">GVMAG-S-ERX555907-94</strain>
    </source>
</reference>
<proteinExistence type="predicted"/>
<dbReference type="EMBL" id="MN741026">
    <property type="protein sequence ID" value="QHU23182.1"/>
    <property type="molecule type" value="Genomic_DNA"/>
</dbReference>
<protein>
    <submittedName>
        <fullName evidence="1">Uncharacterized protein</fullName>
    </submittedName>
</protein>
<organism evidence="1">
    <name type="scientific">viral metagenome</name>
    <dbReference type="NCBI Taxonomy" id="1070528"/>
    <lineage>
        <taxon>unclassified sequences</taxon>
        <taxon>metagenomes</taxon>
        <taxon>organismal metagenomes</taxon>
    </lineage>
</organism>
<accession>A0A6C0KYX1</accession>
<dbReference type="AlphaFoldDB" id="A0A6C0KYX1"/>